<gene>
    <name evidence="2" type="ORF">METZ01_LOCUS244481</name>
</gene>
<feature type="compositionally biased region" description="Basic residues" evidence="1">
    <location>
        <begin position="15"/>
        <end position="31"/>
    </location>
</feature>
<feature type="non-terminal residue" evidence="2">
    <location>
        <position position="1"/>
    </location>
</feature>
<protein>
    <submittedName>
        <fullName evidence="2">Uncharacterized protein</fullName>
    </submittedName>
</protein>
<dbReference type="AlphaFoldDB" id="A0A382HXG4"/>
<accession>A0A382HXG4</accession>
<name>A0A382HXG4_9ZZZZ</name>
<proteinExistence type="predicted"/>
<evidence type="ECO:0000256" key="1">
    <source>
        <dbReference type="SAM" id="MobiDB-lite"/>
    </source>
</evidence>
<evidence type="ECO:0000313" key="2">
    <source>
        <dbReference type="EMBL" id="SVB91627.1"/>
    </source>
</evidence>
<feature type="non-terminal residue" evidence="2">
    <location>
        <position position="185"/>
    </location>
</feature>
<dbReference type="EMBL" id="UINC01063709">
    <property type="protein sequence ID" value="SVB91627.1"/>
    <property type="molecule type" value="Genomic_DNA"/>
</dbReference>
<reference evidence="2" key="1">
    <citation type="submission" date="2018-05" db="EMBL/GenBank/DDBJ databases">
        <authorList>
            <person name="Lanie J.A."/>
            <person name="Ng W.-L."/>
            <person name="Kazmierczak K.M."/>
            <person name="Andrzejewski T.M."/>
            <person name="Davidsen T.M."/>
            <person name="Wayne K.J."/>
            <person name="Tettelin H."/>
            <person name="Glass J.I."/>
            <person name="Rusch D."/>
            <person name="Podicherti R."/>
            <person name="Tsui H.-C.T."/>
            <person name="Winkler M.E."/>
        </authorList>
    </citation>
    <scope>NUCLEOTIDE SEQUENCE</scope>
</reference>
<feature type="compositionally biased region" description="Basic residues" evidence="1">
    <location>
        <begin position="110"/>
        <end position="125"/>
    </location>
</feature>
<feature type="region of interest" description="Disordered" evidence="1">
    <location>
        <begin position="1"/>
        <end position="185"/>
    </location>
</feature>
<feature type="compositionally biased region" description="Basic and acidic residues" evidence="1">
    <location>
        <begin position="152"/>
        <end position="171"/>
    </location>
</feature>
<sequence length="185" mass="20468">LQPWRTPRRSDAGHHHARPRPPPPRSRRRNRPAGPTSPRGDGCIGTPLRRGNPRPACRRLHPEGRQADSKPRRGREHLRALPRGNRQDTRDRHRDRPRKHPCPPAEGRPGLRRCGARGNCRRRPRDRGDRLGQGGSPPRGLQDANRGGRGGSPRDAREGRGPDGDARDDPPPRGGTAVRAAPASV</sequence>
<feature type="compositionally biased region" description="Basic and acidic residues" evidence="1">
    <location>
        <begin position="60"/>
        <end position="71"/>
    </location>
</feature>
<organism evidence="2">
    <name type="scientific">marine metagenome</name>
    <dbReference type="NCBI Taxonomy" id="408172"/>
    <lineage>
        <taxon>unclassified sequences</taxon>
        <taxon>metagenomes</taxon>
        <taxon>ecological metagenomes</taxon>
    </lineage>
</organism>
<feature type="compositionally biased region" description="Basic and acidic residues" evidence="1">
    <location>
        <begin position="85"/>
        <end position="94"/>
    </location>
</feature>